<keyword evidence="3 11" id="KW-0808">Transferase</keyword>
<evidence type="ECO:0000256" key="3">
    <source>
        <dbReference type="ARBA" id="ARBA00022679"/>
    </source>
</evidence>
<keyword evidence="4 11" id="KW-0548">Nucleotidyltransferase</keyword>
<dbReference type="GO" id="GO:0009360">
    <property type="term" value="C:DNA polymerase III complex"/>
    <property type="evidence" value="ECO:0007669"/>
    <property type="project" value="InterPro"/>
</dbReference>
<dbReference type="GO" id="GO:0003677">
    <property type="term" value="F:DNA binding"/>
    <property type="evidence" value="ECO:0007669"/>
    <property type="project" value="InterPro"/>
</dbReference>
<accession>A0A9D5Q5A3</accession>
<dbReference type="EMBL" id="WJJP01000267">
    <property type="protein sequence ID" value="MBD3324614.1"/>
    <property type="molecule type" value="Genomic_DNA"/>
</dbReference>
<evidence type="ECO:0000256" key="7">
    <source>
        <dbReference type="ARBA" id="ARBA00034754"/>
    </source>
</evidence>
<evidence type="ECO:0000256" key="2">
    <source>
        <dbReference type="ARBA" id="ARBA00017703"/>
    </source>
</evidence>
<dbReference type="Gene3D" id="1.10.8.60">
    <property type="match status" value="1"/>
</dbReference>
<gene>
    <name evidence="11" type="primary">holA</name>
    <name evidence="11" type="ORF">GF339_08520</name>
</gene>
<dbReference type="Proteomes" id="UP000649604">
    <property type="component" value="Unassembled WGS sequence"/>
</dbReference>
<dbReference type="SUPFAM" id="SSF48019">
    <property type="entry name" value="post-AAA+ oligomerization domain-like"/>
    <property type="match status" value="1"/>
</dbReference>
<evidence type="ECO:0000256" key="5">
    <source>
        <dbReference type="ARBA" id="ARBA00022705"/>
    </source>
</evidence>
<dbReference type="Pfam" id="PF06144">
    <property type="entry name" value="DNA_pol3_delta"/>
    <property type="match status" value="1"/>
</dbReference>
<keyword evidence="5" id="KW-0235">DNA replication</keyword>
<evidence type="ECO:0000313" key="12">
    <source>
        <dbReference type="Proteomes" id="UP000649604"/>
    </source>
</evidence>
<evidence type="ECO:0000256" key="4">
    <source>
        <dbReference type="ARBA" id="ARBA00022695"/>
    </source>
</evidence>
<proteinExistence type="inferred from homology"/>
<protein>
    <recommendedName>
        <fullName evidence="2">DNA polymerase III subunit delta</fullName>
        <ecNumber evidence="1">2.7.7.7</ecNumber>
    </recommendedName>
</protein>
<evidence type="ECO:0000256" key="8">
    <source>
        <dbReference type="ARBA" id="ARBA00049244"/>
    </source>
</evidence>
<dbReference type="InterPro" id="IPR010372">
    <property type="entry name" value="DNA_pol3_delta_N"/>
</dbReference>
<dbReference type="Pfam" id="PF21694">
    <property type="entry name" value="DNA_pol3_delta_C"/>
    <property type="match status" value="1"/>
</dbReference>
<evidence type="ECO:0000256" key="6">
    <source>
        <dbReference type="ARBA" id="ARBA00022932"/>
    </source>
</evidence>
<dbReference type="InterPro" id="IPR048466">
    <property type="entry name" value="DNA_pol3_delta-like_C"/>
</dbReference>
<dbReference type="NCBIfam" id="TIGR01128">
    <property type="entry name" value="holA"/>
    <property type="match status" value="1"/>
</dbReference>
<organism evidence="11 12">
    <name type="scientific">candidate division KSB3 bacterium</name>
    <dbReference type="NCBI Taxonomy" id="2044937"/>
    <lineage>
        <taxon>Bacteria</taxon>
        <taxon>candidate division KSB3</taxon>
    </lineage>
</organism>
<feature type="domain" description="DNA polymerase III delta N-terminal" evidence="9">
    <location>
        <begin position="26"/>
        <end position="136"/>
    </location>
</feature>
<dbReference type="PANTHER" id="PTHR34388">
    <property type="entry name" value="DNA POLYMERASE III SUBUNIT DELTA"/>
    <property type="match status" value="1"/>
</dbReference>
<dbReference type="EC" id="2.7.7.7" evidence="1"/>
<dbReference type="Gene3D" id="3.40.50.300">
    <property type="entry name" value="P-loop containing nucleotide triphosphate hydrolases"/>
    <property type="match status" value="1"/>
</dbReference>
<name>A0A9D5Q5A3_9BACT</name>
<dbReference type="GO" id="GO:0006261">
    <property type="term" value="P:DNA-templated DNA replication"/>
    <property type="evidence" value="ECO:0007669"/>
    <property type="project" value="TreeGrafter"/>
</dbReference>
<dbReference type="SUPFAM" id="SSF52540">
    <property type="entry name" value="P-loop containing nucleoside triphosphate hydrolases"/>
    <property type="match status" value="1"/>
</dbReference>
<comment type="catalytic activity">
    <reaction evidence="8">
        <text>DNA(n) + a 2'-deoxyribonucleoside 5'-triphosphate = DNA(n+1) + diphosphate</text>
        <dbReference type="Rhea" id="RHEA:22508"/>
        <dbReference type="Rhea" id="RHEA-COMP:17339"/>
        <dbReference type="Rhea" id="RHEA-COMP:17340"/>
        <dbReference type="ChEBI" id="CHEBI:33019"/>
        <dbReference type="ChEBI" id="CHEBI:61560"/>
        <dbReference type="ChEBI" id="CHEBI:173112"/>
        <dbReference type="EC" id="2.7.7.7"/>
    </reaction>
</comment>
<keyword evidence="6" id="KW-0239">DNA-directed DNA polymerase</keyword>
<dbReference type="PANTHER" id="PTHR34388:SF1">
    <property type="entry name" value="DNA POLYMERASE III SUBUNIT DELTA"/>
    <property type="match status" value="1"/>
</dbReference>
<dbReference type="InterPro" id="IPR027417">
    <property type="entry name" value="P-loop_NTPase"/>
</dbReference>
<dbReference type="Gene3D" id="1.20.272.10">
    <property type="match status" value="1"/>
</dbReference>
<evidence type="ECO:0000256" key="1">
    <source>
        <dbReference type="ARBA" id="ARBA00012417"/>
    </source>
</evidence>
<dbReference type="InterPro" id="IPR005790">
    <property type="entry name" value="DNA_polIII_delta"/>
</dbReference>
<reference evidence="11" key="1">
    <citation type="submission" date="2019-11" db="EMBL/GenBank/DDBJ databases">
        <title>Microbial mats filling the niche in hypersaline microbial mats.</title>
        <authorList>
            <person name="Wong H.L."/>
            <person name="Macleod F.I."/>
            <person name="White R.A. III"/>
            <person name="Burns B.P."/>
        </authorList>
    </citation>
    <scope>NUCLEOTIDE SEQUENCE</scope>
    <source>
        <strain evidence="11">Rbin_158</strain>
    </source>
</reference>
<dbReference type="AlphaFoldDB" id="A0A9D5Q5A3"/>
<evidence type="ECO:0000313" key="11">
    <source>
        <dbReference type="EMBL" id="MBD3324614.1"/>
    </source>
</evidence>
<evidence type="ECO:0000259" key="10">
    <source>
        <dbReference type="Pfam" id="PF21694"/>
    </source>
</evidence>
<evidence type="ECO:0000259" key="9">
    <source>
        <dbReference type="Pfam" id="PF06144"/>
    </source>
</evidence>
<sequence length="338" mass="38403">MAKRKDYITYHGFLRTLEQGTLKPVYLFQGPETFLIEECLDRLKQTLIPPEAEDFNSDKFSANDLGELTDVLDQAQTVPFLSQWRLVILTDVQLFSAKVQQQMLPYLSDPNPSTCLVMTAPKLDNRTKFAQAIKAAGDIVQFWKLFERDLPQWISARAKHYGYKMSLPTAQQLAACVGNDLRQLENELKKVIAYSQSREIPTEAVQQVVGDIRERDIFELVDAVSARNAAEALRVLNQLLIEGEPPLRILAMVIRQFRLLWKVKAHLVEQKSLSARQLAGKIGVPFRSAENLQNQVSRFSQVQLKQGLKHLYAVDVALKSTTTSPKILLEHVLIQLCM</sequence>
<comment type="similarity">
    <text evidence="7">Belongs to the DNA polymerase HolA subunit family.</text>
</comment>
<dbReference type="GO" id="GO:0003887">
    <property type="term" value="F:DNA-directed DNA polymerase activity"/>
    <property type="evidence" value="ECO:0007669"/>
    <property type="project" value="UniProtKB-KW"/>
</dbReference>
<comment type="caution">
    <text evidence="11">The sequence shown here is derived from an EMBL/GenBank/DDBJ whole genome shotgun (WGS) entry which is preliminary data.</text>
</comment>
<dbReference type="InterPro" id="IPR008921">
    <property type="entry name" value="DNA_pol3_clamp-load_cplx_C"/>
</dbReference>
<feature type="domain" description="DNA polymerase III delta subunit-like C-terminal" evidence="10">
    <location>
        <begin position="214"/>
        <end position="336"/>
    </location>
</feature>